<dbReference type="GO" id="GO:0008168">
    <property type="term" value="F:methyltransferase activity"/>
    <property type="evidence" value="ECO:0007669"/>
    <property type="project" value="UniProtKB-KW"/>
</dbReference>
<keyword evidence="2" id="KW-0808">Transferase</keyword>
<dbReference type="RefSeq" id="WP_200813897.1">
    <property type="nucleotide sequence ID" value="NZ_FWWW01000062.1"/>
</dbReference>
<keyword evidence="3" id="KW-1185">Reference proteome</keyword>
<reference evidence="2 3" key="1">
    <citation type="submission" date="2017-04" db="EMBL/GenBank/DDBJ databases">
        <authorList>
            <person name="Afonso C.L."/>
            <person name="Miller P.J."/>
            <person name="Scott M.A."/>
            <person name="Spackman E."/>
            <person name="Goraichik I."/>
            <person name="Dimitrov K.M."/>
            <person name="Suarez D.L."/>
            <person name="Swayne D.E."/>
        </authorList>
    </citation>
    <scope>NUCLEOTIDE SEQUENCE [LARGE SCALE GENOMIC DNA]</scope>
    <source>
        <strain evidence="2 3">DSM 11622</strain>
    </source>
</reference>
<dbReference type="InterPro" id="IPR041698">
    <property type="entry name" value="Methyltransf_25"/>
</dbReference>
<dbReference type="Gene3D" id="3.40.50.150">
    <property type="entry name" value="Vaccinia Virus protein VP39"/>
    <property type="match status" value="1"/>
</dbReference>
<evidence type="ECO:0000313" key="2">
    <source>
        <dbReference type="EMBL" id="SMB93146.1"/>
    </source>
</evidence>
<gene>
    <name evidence="2" type="ORF">SAMN00120144_2901</name>
</gene>
<dbReference type="AlphaFoldDB" id="A0A1W1VII9"/>
<proteinExistence type="predicted"/>
<dbReference type="InterPro" id="IPR029063">
    <property type="entry name" value="SAM-dependent_MTases_sf"/>
</dbReference>
<dbReference type="Proteomes" id="UP000192266">
    <property type="component" value="Unassembled WGS sequence"/>
</dbReference>
<dbReference type="CDD" id="cd02440">
    <property type="entry name" value="AdoMet_MTases"/>
    <property type="match status" value="1"/>
</dbReference>
<dbReference type="STRING" id="645990.SAMN00120144_2901"/>
<accession>A0A1W1VII9</accession>
<dbReference type="GO" id="GO:0032259">
    <property type="term" value="P:methylation"/>
    <property type="evidence" value="ECO:0007669"/>
    <property type="project" value="UniProtKB-KW"/>
</dbReference>
<organism evidence="2 3">
    <name type="scientific">Hymenobacter roseosalivarius DSM 11622</name>
    <dbReference type="NCBI Taxonomy" id="645990"/>
    <lineage>
        <taxon>Bacteria</taxon>
        <taxon>Pseudomonadati</taxon>
        <taxon>Bacteroidota</taxon>
        <taxon>Cytophagia</taxon>
        <taxon>Cytophagales</taxon>
        <taxon>Hymenobacteraceae</taxon>
        <taxon>Hymenobacter</taxon>
    </lineage>
</organism>
<dbReference type="PANTHER" id="PTHR43464:SF82">
    <property type="entry name" value="METHYLTRANSFERASE DOMAIN-CONTAINING PROTEIN"/>
    <property type="match status" value="1"/>
</dbReference>
<dbReference type="SUPFAM" id="SSF53335">
    <property type="entry name" value="S-adenosyl-L-methionine-dependent methyltransferases"/>
    <property type="match status" value="1"/>
</dbReference>
<evidence type="ECO:0000259" key="1">
    <source>
        <dbReference type="Pfam" id="PF13649"/>
    </source>
</evidence>
<sequence length="272" mass="30708">MMETPANYTELNRQLWNAKTAYHVQSRFYDVEGFVGGKSSLNDVELGLLGDVQGKSILHLQCHFGQDSLSLSRLGAHVTGVDLADQAIAKARELAAQLALPAAFVCSDVYELPQNLRQQFDIVFTSYGVLGWLPDLERWAGVVRSFLKPGGKLVLVEFHPVIWMFDNDFTRVQYAYFNKETITEVETGTYADRDAPLAHTSVSWNHDLGEVLGSLLHNGLNIKHFAEYDYSPYNCFAHMKQVGERKYRIEHLADKLPMMYSVVAAKAEESQR</sequence>
<dbReference type="PANTHER" id="PTHR43464">
    <property type="entry name" value="METHYLTRANSFERASE"/>
    <property type="match status" value="1"/>
</dbReference>
<evidence type="ECO:0000313" key="3">
    <source>
        <dbReference type="Proteomes" id="UP000192266"/>
    </source>
</evidence>
<dbReference type="EMBL" id="FWWW01000062">
    <property type="protein sequence ID" value="SMB93146.1"/>
    <property type="molecule type" value="Genomic_DNA"/>
</dbReference>
<protein>
    <submittedName>
        <fullName evidence="2">Methyltransferase type 12</fullName>
    </submittedName>
</protein>
<name>A0A1W1VII9_9BACT</name>
<keyword evidence="2" id="KW-0489">Methyltransferase</keyword>
<feature type="domain" description="Methyltransferase" evidence="1">
    <location>
        <begin position="57"/>
        <end position="151"/>
    </location>
</feature>
<dbReference type="Pfam" id="PF13649">
    <property type="entry name" value="Methyltransf_25"/>
    <property type="match status" value="1"/>
</dbReference>